<accession>A0ABD1M770</accession>
<keyword evidence="2" id="KW-1185">Reference proteome</keyword>
<dbReference type="AlphaFoldDB" id="A0ABD1M770"/>
<evidence type="ECO:0000313" key="2">
    <source>
        <dbReference type="Proteomes" id="UP001603857"/>
    </source>
</evidence>
<gene>
    <name evidence="1" type="ORF">Fmac_019231</name>
</gene>
<reference evidence="1 2" key="1">
    <citation type="submission" date="2024-08" db="EMBL/GenBank/DDBJ databases">
        <title>Insights into the chromosomal genome structure of Flemingia macrophylla.</title>
        <authorList>
            <person name="Ding Y."/>
            <person name="Zhao Y."/>
            <person name="Bi W."/>
            <person name="Wu M."/>
            <person name="Zhao G."/>
            <person name="Gong Y."/>
            <person name="Li W."/>
            <person name="Zhang P."/>
        </authorList>
    </citation>
    <scope>NUCLEOTIDE SEQUENCE [LARGE SCALE GENOMIC DNA]</scope>
    <source>
        <strain evidence="1">DYQJB</strain>
        <tissue evidence="1">Leaf</tissue>
    </source>
</reference>
<evidence type="ECO:0000313" key="1">
    <source>
        <dbReference type="EMBL" id="KAL2331650.1"/>
    </source>
</evidence>
<sequence length="76" mass="9044">MQINFFWRGNKDIKKIPWIYWAKIAQPKRNDGLGVKNLEISTLPFFLNEDGIFSINQTLFKEEYSCLNIVLFLMSR</sequence>
<dbReference type="EMBL" id="JBGMDY010000006">
    <property type="protein sequence ID" value="KAL2331650.1"/>
    <property type="molecule type" value="Genomic_DNA"/>
</dbReference>
<comment type="caution">
    <text evidence="1">The sequence shown here is derived from an EMBL/GenBank/DDBJ whole genome shotgun (WGS) entry which is preliminary data.</text>
</comment>
<organism evidence="1 2">
    <name type="scientific">Flemingia macrophylla</name>
    <dbReference type="NCBI Taxonomy" id="520843"/>
    <lineage>
        <taxon>Eukaryota</taxon>
        <taxon>Viridiplantae</taxon>
        <taxon>Streptophyta</taxon>
        <taxon>Embryophyta</taxon>
        <taxon>Tracheophyta</taxon>
        <taxon>Spermatophyta</taxon>
        <taxon>Magnoliopsida</taxon>
        <taxon>eudicotyledons</taxon>
        <taxon>Gunneridae</taxon>
        <taxon>Pentapetalae</taxon>
        <taxon>rosids</taxon>
        <taxon>fabids</taxon>
        <taxon>Fabales</taxon>
        <taxon>Fabaceae</taxon>
        <taxon>Papilionoideae</taxon>
        <taxon>50 kb inversion clade</taxon>
        <taxon>NPAAA clade</taxon>
        <taxon>indigoferoid/millettioid clade</taxon>
        <taxon>Phaseoleae</taxon>
        <taxon>Flemingia</taxon>
    </lineage>
</organism>
<proteinExistence type="predicted"/>
<dbReference type="Proteomes" id="UP001603857">
    <property type="component" value="Unassembled WGS sequence"/>
</dbReference>
<protein>
    <submittedName>
        <fullName evidence="1">Uncharacterized protein</fullName>
    </submittedName>
</protein>
<name>A0ABD1M770_9FABA</name>